<sequence length="156" mass="16225">MEITLRKPVIKKLAVLAALVILSLLAFSLNAVAVTTDQNIDVTFLKADGSGTSMADAAVNGDASYSINDQTLTIPLKPIQVGPITGYVTGITVQLAGGPVTVSTAQTAPYTATTVSIPIPSGEVQDQAQFDVTFDIYMSTGSHGTADAIMNFDFVN</sequence>
<evidence type="ECO:0000313" key="2">
    <source>
        <dbReference type="EMBL" id="ADY55781.1"/>
    </source>
</evidence>
<dbReference type="EMBL" id="CP002547">
    <property type="protein sequence ID" value="ADY55781.1"/>
    <property type="molecule type" value="Genomic_DNA"/>
</dbReference>
<evidence type="ECO:0000313" key="3">
    <source>
        <dbReference type="Proteomes" id="UP000007488"/>
    </source>
</evidence>
<dbReference type="Proteomes" id="UP000007488">
    <property type="component" value="Chromosome"/>
</dbReference>
<reference evidence="3" key="2">
    <citation type="submission" date="2011-02" db="EMBL/GenBank/DDBJ databases">
        <title>The complete genome of Syntrophobotulus glycolicus DSM 8271.</title>
        <authorList>
            <person name="Lucas S."/>
            <person name="Copeland A."/>
            <person name="Lapidus A."/>
            <person name="Bruce D."/>
            <person name="Goodwin L."/>
            <person name="Pitluck S."/>
            <person name="Kyrpides N."/>
            <person name="Mavromatis K."/>
            <person name="Pagani I."/>
            <person name="Ivanova N."/>
            <person name="Mikhailova N."/>
            <person name="Chertkov O."/>
            <person name="Held B."/>
            <person name="Detter J.C."/>
            <person name="Tapia R."/>
            <person name="Han C."/>
            <person name="Land M."/>
            <person name="Hauser L."/>
            <person name="Markowitz V."/>
            <person name="Cheng J.-F."/>
            <person name="Hugenholtz P."/>
            <person name="Woyke T."/>
            <person name="Wu D."/>
            <person name="Spring S."/>
            <person name="Schroeder M."/>
            <person name="Brambilla E."/>
            <person name="Klenk H.-P."/>
            <person name="Eisen J.A."/>
        </authorList>
    </citation>
    <scope>NUCLEOTIDE SEQUENCE [LARGE SCALE GENOMIC DNA]</scope>
    <source>
        <strain evidence="3">DSM 8271 / FlGlyR</strain>
    </source>
</reference>
<evidence type="ECO:0000256" key="1">
    <source>
        <dbReference type="SAM" id="SignalP"/>
    </source>
</evidence>
<reference evidence="2 3" key="1">
    <citation type="journal article" date="2011" name="Stand. Genomic Sci.">
        <title>Complete genome sequence of Syntrophobotulus glycolicus type strain (FlGlyR).</title>
        <authorList>
            <person name="Han C."/>
            <person name="Mwirichia R."/>
            <person name="Chertkov O."/>
            <person name="Held B."/>
            <person name="Lapidus A."/>
            <person name="Nolan M."/>
            <person name="Lucas S."/>
            <person name="Hammon N."/>
            <person name="Deshpande S."/>
            <person name="Cheng J.F."/>
            <person name="Tapia R."/>
            <person name="Goodwin L."/>
            <person name="Pitluck S."/>
            <person name="Huntemann M."/>
            <person name="Liolios K."/>
            <person name="Ivanova N."/>
            <person name="Pagani I."/>
            <person name="Mavromatis K."/>
            <person name="Ovchinikova G."/>
            <person name="Pati A."/>
            <person name="Chen A."/>
            <person name="Palaniappan K."/>
            <person name="Land M."/>
            <person name="Hauser L."/>
            <person name="Brambilla E.M."/>
            <person name="Rohde M."/>
            <person name="Spring S."/>
            <person name="Sikorski J."/>
            <person name="Goker M."/>
            <person name="Woyke T."/>
            <person name="Bristow J."/>
            <person name="Eisen J.A."/>
            <person name="Markowitz V."/>
            <person name="Hugenholtz P."/>
            <person name="Kyrpides N.C."/>
            <person name="Klenk H.P."/>
            <person name="Detter J.C."/>
        </authorList>
    </citation>
    <scope>NUCLEOTIDE SEQUENCE [LARGE SCALE GENOMIC DNA]</scope>
    <source>
        <strain evidence="3">DSM 8271 / FlGlyR</strain>
    </source>
</reference>
<dbReference type="HOGENOM" id="CLU_1685692_0_0_9"/>
<keyword evidence="1" id="KW-0732">Signal</keyword>
<proteinExistence type="predicted"/>
<dbReference type="SUPFAM" id="SSF158911">
    <property type="entry name" value="NEAT domain-like"/>
    <property type="match status" value="1"/>
</dbReference>
<organism evidence="2 3">
    <name type="scientific">Syntrophobotulus glycolicus (strain DSM 8271 / FlGlyR)</name>
    <dbReference type="NCBI Taxonomy" id="645991"/>
    <lineage>
        <taxon>Bacteria</taxon>
        <taxon>Bacillati</taxon>
        <taxon>Bacillota</taxon>
        <taxon>Clostridia</taxon>
        <taxon>Eubacteriales</taxon>
        <taxon>Desulfitobacteriaceae</taxon>
        <taxon>Syntrophobotulus</taxon>
    </lineage>
</organism>
<feature type="chain" id="PRO_5003257359" description="NEAT domain-containing protein" evidence="1">
    <location>
        <begin position="34"/>
        <end position="156"/>
    </location>
</feature>
<dbReference type="KEGG" id="sgy:Sgly_1480"/>
<accession>F0SWZ8</accession>
<evidence type="ECO:0008006" key="4">
    <source>
        <dbReference type="Google" id="ProtNLM"/>
    </source>
</evidence>
<dbReference type="Gene3D" id="2.60.40.1850">
    <property type="match status" value="1"/>
</dbReference>
<gene>
    <name evidence="2" type="ordered locus">Sgly_1480</name>
</gene>
<dbReference type="InterPro" id="IPR037250">
    <property type="entry name" value="NEAT_dom_sf"/>
</dbReference>
<feature type="signal peptide" evidence="1">
    <location>
        <begin position="1"/>
        <end position="33"/>
    </location>
</feature>
<name>F0SWZ8_SYNGF</name>
<dbReference type="AlphaFoldDB" id="F0SWZ8"/>
<keyword evidence="3" id="KW-1185">Reference proteome</keyword>
<protein>
    <recommendedName>
        <fullName evidence="4">NEAT domain-containing protein</fullName>
    </recommendedName>
</protein>